<gene>
    <name evidence="1" type="ORF">SAMN04489866_1272</name>
</gene>
<name>A0A1G7AKQ6_PEPNI</name>
<proteinExistence type="predicted"/>
<keyword evidence="2" id="KW-1185">Reference proteome</keyword>
<sequence>MPQMNKGGKFIFGKSIIHKDGTIQFPLQAIEEYRITSENKIYLFTGSKKTGGFCVTRRGLFYPSKIGHILQETPSLLEFATKPGEFVKYKGRYYCWLPISIDGKIKLNKDVMNFLEIIPNMELLSIRSSNIAFTMGAKGPLLEKAKKYKGEIPVF</sequence>
<evidence type="ECO:0000313" key="1">
    <source>
        <dbReference type="EMBL" id="SDE15372.1"/>
    </source>
</evidence>
<dbReference type="AlphaFoldDB" id="A0A1G7AKQ6"/>
<evidence type="ECO:0000313" key="2">
    <source>
        <dbReference type="Proteomes" id="UP000198995"/>
    </source>
</evidence>
<dbReference type="OrthoDB" id="9783947at2"/>
<accession>A0A1G7AKQ6</accession>
<dbReference type="RefSeq" id="WP_091792482.1">
    <property type="nucleotide sequence ID" value="NZ_FNAF01000027.1"/>
</dbReference>
<dbReference type="Proteomes" id="UP000198995">
    <property type="component" value="Unassembled WGS sequence"/>
</dbReference>
<protein>
    <submittedName>
        <fullName evidence="1">Uncharacterized protein</fullName>
    </submittedName>
</protein>
<organism evidence="1 2">
    <name type="scientific">Peptococcus niger</name>
    <dbReference type="NCBI Taxonomy" id="2741"/>
    <lineage>
        <taxon>Bacteria</taxon>
        <taxon>Bacillati</taxon>
        <taxon>Bacillota</taxon>
        <taxon>Clostridia</taxon>
        <taxon>Eubacteriales</taxon>
        <taxon>Peptococcaceae</taxon>
        <taxon>Peptococcus</taxon>
    </lineage>
</organism>
<dbReference type="EMBL" id="FNAF01000027">
    <property type="protein sequence ID" value="SDE15372.1"/>
    <property type="molecule type" value="Genomic_DNA"/>
</dbReference>
<dbReference type="STRING" id="2741.SAMN04489866_1272"/>
<reference evidence="1 2" key="1">
    <citation type="submission" date="2016-10" db="EMBL/GenBank/DDBJ databases">
        <authorList>
            <person name="de Groot N.N."/>
        </authorList>
    </citation>
    <scope>NUCLEOTIDE SEQUENCE [LARGE SCALE GENOMIC DNA]</scope>
    <source>
        <strain evidence="1 2">DSM 20475</strain>
    </source>
</reference>